<dbReference type="OrthoDB" id="303153at2759"/>
<evidence type="ECO:0000313" key="2">
    <source>
        <dbReference type="Proteomes" id="UP000683925"/>
    </source>
</evidence>
<protein>
    <submittedName>
        <fullName evidence="1">Uncharacterized protein</fullName>
    </submittedName>
</protein>
<evidence type="ECO:0000313" key="1">
    <source>
        <dbReference type="EMBL" id="CAD8186981.1"/>
    </source>
</evidence>
<keyword evidence="2" id="KW-1185">Reference proteome</keyword>
<name>A0A8S1WDA3_PAROT</name>
<gene>
    <name evidence="1" type="ORF">POCTA_138.1.T0890048</name>
</gene>
<accession>A0A8S1WDA3</accession>
<dbReference type="EMBL" id="CAJJDP010000088">
    <property type="protein sequence ID" value="CAD8186981.1"/>
    <property type="molecule type" value="Genomic_DNA"/>
</dbReference>
<dbReference type="OMA" id="SKIDVEC"/>
<proteinExistence type="predicted"/>
<dbReference type="Proteomes" id="UP000683925">
    <property type="component" value="Unassembled WGS sequence"/>
</dbReference>
<organism evidence="1 2">
    <name type="scientific">Paramecium octaurelia</name>
    <dbReference type="NCBI Taxonomy" id="43137"/>
    <lineage>
        <taxon>Eukaryota</taxon>
        <taxon>Sar</taxon>
        <taxon>Alveolata</taxon>
        <taxon>Ciliophora</taxon>
        <taxon>Intramacronucleata</taxon>
        <taxon>Oligohymenophorea</taxon>
        <taxon>Peniculida</taxon>
        <taxon>Parameciidae</taxon>
        <taxon>Paramecium</taxon>
    </lineage>
</organism>
<dbReference type="AlphaFoldDB" id="A0A8S1WDA3"/>
<comment type="caution">
    <text evidence="1">The sequence shown here is derived from an EMBL/GenBank/DDBJ whole genome shotgun (WGS) entry which is preliminary data.</text>
</comment>
<sequence length="111" mass="12947">MSTIFNTDQSTATRHRYRQISNLLINHLSNYFICLSLEIHHKGIFKQNANFKVLLNKKTKSTLLSLKNDQQAKQLTLKYFSSFELLQDILTSKIDANCLTEIQQLCNYFSN</sequence>
<reference evidence="1" key="1">
    <citation type="submission" date="2021-01" db="EMBL/GenBank/DDBJ databases">
        <authorList>
            <consortium name="Genoscope - CEA"/>
            <person name="William W."/>
        </authorList>
    </citation>
    <scope>NUCLEOTIDE SEQUENCE</scope>
</reference>